<evidence type="ECO:0000313" key="7">
    <source>
        <dbReference type="EMBL" id="NKC31943.1"/>
    </source>
</evidence>
<keyword evidence="8" id="KW-1185">Reference proteome</keyword>
<dbReference type="PRINTS" id="PR00455">
    <property type="entry name" value="HTHTETR"/>
</dbReference>
<keyword evidence="2 4" id="KW-0238">DNA-binding</keyword>
<dbReference type="PROSITE" id="PS50977">
    <property type="entry name" value="HTH_TETR_2"/>
    <property type="match status" value="1"/>
</dbReference>
<evidence type="ECO:0000256" key="3">
    <source>
        <dbReference type="ARBA" id="ARBA00023163"/>
    </source>
</evidence>
<reference evidence="7 8" key="1">
    <citation type="submission" date="2020-03" db="EMBL/GenBank/DDBJ databases">
        <title>Roseomonas selenitidurans sp. nov. isolated from urban soil.</title>
        <authorList>
            <person name="Liu H."/>
        </authorList>
    </citation>
    <scope>NUCLEOTIDE SEQUENCE [LARGE SCALE GENOMIC DNA]</scope>
    <source>
        <strain evidence="7 8">BU-1</strain>
    </source>
</reference>
<dbReference type="Gene3D" id="1.10.357.10">
    <property type="entry name" value="Tetracycline Repressor, domain 2"/>
    <property type="match status" value="1"/>
</dbReference>
<name>A0ABX1E802_9PROT</name>
<dbReference type="InterPro" id="IPR009057">
    <property type="entry name" value="Homeodomain-like_sf"/>
</dbReference>
<dbReference type="InterPro" id="IPR050109">
    <property type="entry name" value="HTH-type_TetR-like_transc_reg"/>
</dbReference>
<feature type="compositionally biased region" description="Basic and acidic residues" evidence="5">
    <location>
        <begin position="8"/>
        <end position="22"/>
    </location>
</feature>
<feature type="DNA-binding region" description="H-T-H motif" evidence="4">
    <location>
        <begin position="44"/>
        <end position="63"/>
    </location>
</feature>
<evidence type="ECO:0000256" key="5">
    <source>
        <dbReference type="SAM" id="MobiDB-lite"/>
    </source>
</evidence>
<feature type="region of interest" description="Disordered" evidence="5">
    <location>
        <begin position="1"/>
        <end position="22"/>
    </location>
</feature>
<evidence type="ECO:0000256" key="1">
    <source>
        <dbReference type="ARBA" id="ARBA00023015"/>
    </source>
</evidence>
<dbReference type="PANTHER" id="PTHR30055:SF234">
    <property type="entry name" value="HTH-TYPE TRANSCRIPTIONAL REGULATOR BETI"/>
    <property type="match status" value="1"/>
</dbReference>
<dbReference type="InterPro" id="IPR001647">
    <property type="entry name" value="HTH_TetR"/>
</dbReference>
<feature type="domain" description="HTH tetR-type" evidence="6">
    <location>
        <begin position="21"/>
        <end position="81"/>
    </location>
</feature>
<proteinExistence type="predicted"/>
<dbReference type="RefSeq" id="WP_168031486.1">
    <property type="nucleotide sequence ID" value="NZ_JAAVNE010000020.1"/>
</dbReference>
<gene>
    <name evidence="7" type="ORF">HEQ75_13840</name>
</gene>
<comment type="caution">
    <text evidence="7">The sequence shown here is derived from an EMBL/GenBank/DDBJ whole genome shotgun (WGS) entry which is preliminary data.</text>
</comment>
<evidence type="ECO:0000256" key="4">
    <source>
        <dbReference type="PROSITE-ProRule" id="PRU00335"/>
    </source>
</evidence>
<sequence length="218" mass="22805">MSPAPTPRPRDAATPRSRDRDATARGLMQAAIRVLARDGFTALGPNAVAAEAGCDKKLIYRYFGGMDGLLESLGEDIALWLAGPPPELPEGAAYGNRIGTLLSAYAEGLRGDLALQRLLAWELAETGAPLRKLDAARSAAFGQWVGGMLRGSSPPAGVDAPAVNAVLLAALHYMTLARRSMGRFAGLDLATPEGQARLDAALAFLVDRAYGPAPEDAP</sequence>
<dbReference type="Pfam" id="PF00440">
    <property type="entry name" value="TetR_N"/>
    <property type="match status" value="1"/>
</dbReference>
<keyword evidence="1" id="KW-0805">Transcription regulation</keyword>
<dbReference type="EMBL" id="JAAVNE010000020">
    <property type="protein sequence ID" value="NKC31943.1"/>
    <property type="molecule type" value="Genomic_DNA"/>
</dbReference>
<dbReference type="SUPFAM" id="SSF46689">
    <property type="entry name" value="Homeodomain-like"/>
    <property type="match status" value="1"/>
</dbReference>
<keyword evidence="3" id="KW-0804">Transcription</keyword>
<evidence type="ECO:0000256" key="2">
    <source>
        <dbReference type="ARBA" id="ARBA00023125"/>
    </source>
</evidence>
<dbReference type="PANTHER" id="PTHR30055">
    <property type="entry name" value="HTH-TYPE TRANSCRIPTIONAL REGULATOR RUTR"/>
    <property type="match status" value="1"/>
</dbReference>
<protein>
    <submittedName>
        <fullName evidence="7">TetR/AcrR family transcriptional regulator</fullName>
    </submittedName>
</protein>
<dbReference type="Proteomes" id="UP000787635">
    <property type="component" value="Unassembled WGS sequence"/>
</dbReference>
<evidence type="ECO:0000313" key="8">
    <source>
        <dbReference type="Proteomes" id="UP000787635"/>
    </source>
</evidence>
<accession>A0ABX1E802</accession>
<organism evidence="7 8">
    <name type="scientific">Falsiroseomonas selenitidurans</name>
    <dbReference type="NCBI Taxonomy" id="2716335"/>
    <lineage>
        <taxon>Bacteria</taxon>
        <taxon>Pseudomonadati</taxon>
        <taxon>Pseudomonadota</taxon>
        <taxon>Alphaproteobacteria</taxon>
        <taxon>Acetobacterales</taxon>
        <taxon>Roseomonadaceae</taxon>
        <taxon>Falsiroseomonas</taxon>
    </lineage>
</organism>
<evidence type="ECO:0000259" key="6">
    <source>
        <dbReference type="PROSITE" id="PS50977"/>
    </source>
</evidence>